<name>A0A8T0DFK6_9TREM</name>
<dbReference type="GO" id="GO:0007018">
    <property type="term" value="P:microtubule-based movement"/>
    <property type="evidence" value="ECO:0007669"/>
    <property type="project" value="InterPro"/>
</dbReference>
<evidence type="ECO:0000259" key="2">
    <source>
        <dbReference type="Pfam" id="PF08385"/>
    </source>
</evidence>
<dbReference type="InterPro" id="IPR026983">
    <property type="entry name" value="DHC"/>
</dbReference>
<accession>A0A8T0DFK6</accession>
<dbReference type="PANTHER" id="PTHR46532">
    <property type="entry name" value="MALE FERTILITY FACTOR KL5"/>
    <property type="match status" value="1"/>
</dbReference>
<keyword evidence="4" id="KW-1185">Reference proteome</keyword>
<organism evidence="3 4">
    <name type="scientific">Paragonimus westermani</name>
    <dbReference type="NCBI Taxonomy" id="34504"/>
    <lineage>
        <taxon>Eukaryota</taxon>
        <taxon>Metazoa</taxon>
        <taxon>Spiralia</taxon>
        <taxon>Lophotrochozoa</taxon>
        <taxon>Platyhelminthes</taxon>
        <taxon>Trematoda</taxon>
        <taxon>Digenea</taxon>
        <taxon>Plagiorchiida</taxon>
        <taxon>Troglotremata</taxon>
        <taxon>Troglotrematidae</taxon>
        <taxon>Paragonimus</taxon>
    </lineage>
</organism>
<dbReference type="AlphaFoldDB" id="A0A8T0DFK6"/>
<reference evidence="3 4" key="1">
    <citation type="submission" date="2019-07" db="EMBL/GenBank/DDBJ databases">
        <title>Annotation for the trematode Paragonimus westermani.</title>
        <authorList>
            <person name="Choi Y.-J."/>
        </authorList>
    </citation>
    <scope>NUCLEOTIDE SEQUENCE [LARGE SCALE GENOMIC DNA]</scope>
    <source>
        <strain evidence="3">180907_Pwestermani</strain>
    </source>
</reference>
<dbReference type="InterPro" id="IPR013594">
    <property type="entry name" value="Dynein_heavy_tail"/>
</dbReference>
<sequence>MFVLPIPYNLIVPYYRLQNIEQNRANEKREIRRAGLGPLHRRIISLVAAWFHIQPTVAEESMLDECALEMVNHFLESRRAIHCLAVCPLQTKPQCGGYIEKVIYVEPSEAFAGEISLFLVKCGTSEPVSEENFREVVHCTYFQRSNQYLRPIYELIANLFLPLIQCQKSWLGSLQPQYKSSFVNDVEDYLAALDCACSCLTENVKLACCREVKSENLRDNTRFVELSQNLTSLGTVEECACRWMQQISLEIRELHLVRKESNTDGPHAEMNFWKRRMTRLNSLIDQLKLQEVINVKTILKLAQSKTLSVGCANHYWKVLNEFAMTV</sequence>
<comment type="caution">
    <text evidence="3">The sequence shown here is derived from an EMBL/GenBank/DDBJ whole genome shotgun (WGS) entry which is preliminary data.</text>
</comment>
<dbReference type="PANTHER" id="PTHR46532:SF4">
    <property type="entry name" value="AAA+ ATPASE DOMAIN-CONTAINING PROTEIN"/>
    <property type="match status" value="1"/>
</dbReference>
<dbReference type="GO" id="GO:0045505">
    <property type="term" value="F:dynein intermediate chain binding"/>
    <property type="evidence" value="ECO:0007669"/>
    <property type="project" value="InterPro"/>
</dbReference>
<evidence type="ECO:0000313" key="3">
    <source>
        <dbReference type="EMBL" id="KAF8566540.1"/>
    </source>
</evidence>
<proteinExistence type="inferred from homology"/>
<dbReference type="GO" id="GO:0005858">
    <property type="term" value="C:axonemal dynein complex"/>
    <property type="evidence" value="ECO:0007669"/>
    <property type="project" value="TreeGrafter"/>
</dbReference>
<feature type="domain" description="Dynein heavy chain tail" evidence="2">
    <location>
        <begin position="235"/>
        <end position="306"/>
    </location>
</feature>
<dbReference type="GO" id="GO:0051959">
    <property type="term" value="F:dynein light intermediate chain binding"/>
    <property type="evidence" value="ECO:0007669"/>
    <property type="project" value="InterPro"/>
</dbReference>
<protein>
    <recommendedName>
        <fullName evidence="2">Dynein heavy chain tail domain-containing protein</fullName>
    </recommendedName>
</protein>
<dbReference type="OrthoDB" id="286107at2759"/>
<gene>
    <name evidence="3" type="ORF">P879_05505</name>
</gene>
<dbReference type="Pfam" id="PF08385">
    <property type="entry name" value="DHC_N1"/>
    <property type="match status" value="1"/>
</dbReference>
<comment type="similarity">
    <text evidence="1">Belongs to the dynein heavy chain family.</text>
</comment>
<evidence type="ECO:0000256" key="1">
    <source>
        <dbReference type="ARBA" id="ARBA00008887"/>
    </source>
</evidence>
<dbReference type="EMBL" id="JTDF01004962">
    <property type="protein sequence ID" value="KAF8566540.1"/>
    <property type="molecule type" value="Genomic_DNA"/>
</dbReference>
<dbReference type="Proteomes" id="UP000699462">
    <property type="component" value="Unassembled WGS sequence"/>
</dbReference>
<evidence type="ECO:0000313" key="4">
    <source>
        <dbReference type="Proteomes" id="UP000699462"/>
    </source>
</evidence>